<dbReference type="AlphaFoldDB" id="A0A7U7PWY5"/>
<keyword evidence="2" id="KW-1185">Reference proteome</keyword>
<gene>
    <name evidence="1" type="ORF">BN1326_150298</name>
</gene>
<accession>A0A7U7PWY5</accession>
<protein>
    <submittedName>
        <fullName evidence="1">Uncharacterized protein</fullName>
    </submittedName>
</protein>
<sequence>MVKNINVIKFSLPNDSIINPIQRQITGADIAIIKFWRGLWLFL</sequence>
<organism evidence="1 2">
    <name type="scientific">Staphylococcus argenteus</name>
    <dbReference type="NCBI Taxonomy" id="985002"/>
    <lineage>
        <taxon>Bacteria</taxon>
        <taxon>Bacillati</taxon>
        <taxon>Bacillota</taxon>
        <taxon>Bacilli</taxon>
        <taxon>Bacillales</taxon>
        <taxon>Staphylococcaceae</taxon>
        <taxon>Staphylococcus</taxon>
    </lineage>
</organism>
<evidence type="ECO:0000313" key="2">
    <source>
        <dbReference type="Proteomes" id="UP000236509"/>
    </source>
</evidence>
<proteinExistence type="predicted"/>
<comment type="caution">
    <text evidence="1">The sequence shown here is derived from an EMBL/GenBank/DDBJ whole genome shotgun (WGS) entry which is preliminary data.</text>
</comment>
<dbReference type="EMBL" id="CVOU01000007">
    <property type="protein sequence ID" value="CRI19137.1"/>
    <property type="molecule type" value="Genomic_DNA"/>
</dbReference>
<name>A0A7U7PWY5_9STAP</name>
<reference evidence="1 2" key="1">
    <citation type="submission" date="2015-04" db="EMBL/GenBank/DDBJ databases">
        <authorList>
            <person name="Cao L."/>
            <person name="Gao C.H."/>
        </authorList>
    </citation>
    <scope>NUCLEOTIDE SEQUENCE [LARGE SCALE GENOMIC DNA]</scope>
    <source>
        <strain evidence="1 2">SH3</strain>
    </source>
</reference>
<dbReference type="Proteomes" id="UP000236509">
    <property type="component" value="Unassembled WGS sequence"/>
</dbReference>
<evidence type="ECO:0000313" key="1">
    <source>
        <dbReference type="EMBL" id="CRI19137.1"/>
    </source>
</evidence>